<dbReference type="EMBL" id="CP072384">
    <property type="protein sequence ID" value="QUC07678.1"/>
    <property type="molecule type" value="Genomic_DNA"/>
</dbReference>
<organism evidence="2 3">
    <name type="scientific">Arachnia rubra</name>
    <dbReference type="NCBI Taxonomy" id="1547448"/>
    <lineage>
        <taxon>Bacteria</taxon>
        <taxon>Bacillati</taxon>
        <taxon>Actinomycetota</taxon>
        <taxon>Actinomycetes</taxon>
        <taxon>Propionibacteriales</taxon>
        <taxon>Propionibacteriaceae</taxon>
        <taxon>Arachnia</taxon>
    </lineage>
</organism>
<dbReference type="RefSeq" id="WP_212322351.1">
    <property type="nucleotide sequence ID" value="NZ_AP024463.1"/>
</dbReference>
<dbReference type="InterPro" id="IPR006311">
    <property type="entry name" value="TAT_signal"/>
</dbReference>
<evidence type="ECO:0000313" key="2">
    <source>
        <dbReference type="EMBL" id="QUC07678.1"/>
    </source>
</evidence>
<evidence type="ECO:0000313" key="3">
    <source>
        <dbReference type="Proteomes" id="UP000678513"/>
    </source>
</evidence>
<protein>
    <recommendedName>
        <fullName evidence="4">Sulfur oxidation protein SoxY</fullName>
    </recommendedName>
</protein>
<name>A0ABX7Y4K8_9ACTN</name>
<dbReference type="PROSITE" id="PS51318">
    <property type="entry name" value="TAT"/>
    <property type="match status" value="1"/>
</dbReference>
<feature type="signal peptide" evidence="1">
    <location>
        <begin position="1"/>
        <end position="31"/>
    </location>
</feature>
<reference evidence="2 3" key="1">
    <citation type="submission" date="2021-03" db="EMBL/GenBank/DDBJ databases">
        <title>Human Oral Microbial Genomes.</title>
        <authorList>
            <person name="Johnston C.D."/>
            <person name="Chen T."/>
            <person name="Dewhirst F.E."/>
        </authorList>
    </citation>
    <scope>NUCLEOTIDE SEQUENCE [LARGE SCALE GENOMIC DNA]</scope>
    <source>
        <strain evidence="2 3">DSMZ 100122</strain>
    </source>
</reference>
<sequence length="160" mass="16386">MLNRRSFITISVAGAGVAAAGVITPALTAAADESTSTGNTQIQIGPVAVLAGTTILQVAAKKADFDFFTSSGAFSKSSNGLLVPSGIRLLSQERGVALTPISEQPEVKPKAETAFCCAYAVFDGLEGTNPVEVRIPGYTLVTGVPVVSLDNAPFVVNNNT</sequence>
<dbReference type="Proteomes" id="UP000678513">
    <property type="component" value="Chromosome"/>
</dbReference>
<feature type="chain" id="PRO_5045619875" description="Sulfur oxidation protein SoxY" evidence="1">
    <location>
        <begin position="32"/>
        <end position="160"/>
    </location>
</feature>
<proteinExistence type="predicted"/>
<keyword evidence="3" id="KW-1185">Reference proteome</keyword>
<evidence type="ECO:0008006" key="4">
    <source>
        <dbReference type="Google" id="ProtNLM"/>
    </source>
</evidence>
<keyword evidence="1" id="KW-0732">Signal</keyword>
<gene>
    <name evidence="2" type="ORF">J5A65_12200</name>
</gene>
<evidence type="ECO:0000256" key="1">
    <source>
        <dbReference type="SAM" id="SignalP"/>
    </source>
</evidence>
<accession>A0ABX7Y4K8</accession>